<dbReference type="InterPro" id="IPR005700">
    <property type="entry name" value="EPS_ExoP-like"/>
</dbReference>
<keyword evidence="12" id="KW-1185">Reference proteome</keyword>
<feature type="domain" description="Polysaccharide chain length determinant N-terminal" evidence="9">
    <location>
        <begin position="22"/>
        <end position="109"/>
    </location>
</feature>
<feature type="transmembrane region" description="Helical" evidence="8">
    <location>
        <begin position="36"/>
        <end position="56"/>
    </location>
</feature>
<evidence type="ECO:0000313" key="12">
    <source>
        <dbReference type="Proteomes" id="UP001320831"/>
    </source>
</evidence>
<evidence type="ECO:0000259" key="10">
    <source>
        <dbReference type="Pfam" id="PF13807"/>
    </source>
</evidence>
<dbReference type="CDD" id="cd05387">
    <property type="entry name" value="BY-kinase"/>
    <property type="match status" value="1"/>
</dbReference>
<keyword evidence="7 8" id="KW-0472">Membrane</keyword>
<dbReference type="Pfam" id="PF02706">
    <property type="entry name" value="Wzz"/>
    <property type="match status" value="1"/>
</dbReference>
<evidence type="ECO:0000256" key="4">
    <source>
        <dbReference type="ARBA" id="ARBA00022741"/>
    </source>
</evidence>
<keyword evidence="6 8" id="KW-1133">Transmembrane helix</keyword>
<evidence type="ECO:0000256" key="1">
    <source>
        <dbReference type="ARBA" id="ARBA00004651"/>
    </source>
</evidence>
<evidence type="ECO:0000256" key="3">
    <source>
        <dbReference type="ARBA" id="ARBA00022692"/>
    </source>
</evidence>
<dbReference type="Gene3D" id="3.40.50.300">
    <property type="entry name" value="P-loop containing nucleotide triphosphate hydrolases"/>
    <property type="match status" value="1"/>
</dbReference>
<evidence type="ECO:0000256" key="5">
    <source>
        <dbReference type="ARBA" id="ARBA00022840"/>
    </source>
</evidence>
<dbReference type="InterPro" id="IPR050445">
    <property type="entry name" value="Bact_polysacc_biosynth/exp"/>
</dbReference>
<keyword evidence="2" id="KW-1003">Cell membrane</keyword>
<protein>
    <submittedName>
        <fullName evidence="11">Wzz/FepE/Etk N-terminal domain-containing protein</fullName>
    </submittedName>
</protein>
<evidence type="ECO:0000259" key="9">
    <source>
        <dbReference type="Pfam" id="PF02706"/>
    </source>
</evidence>
<evidence type="ECO:0000256" key="2">
    <source>
        <dbReference type="ARBA" id="ARBA00022475"/>
    </source>
</evidence>
<dbReference type="PANTHER" id="PTHR32309:SF13">
    <property type="entry name" value="FERRIC ENTEROBACTIN TRANSPORT PROTEIN FEPE"/>
    <property type="match status" value="1"/>
</dbReference>
<evidence type="ECO:0000256" key="6">
    <source>
        <dbReference type="ARBA" id="ARBA00022989"/>
    </source>
</evidence>
<proteinExistence type="predicted"/>
<dbReference type="InterPro" id="IPR032807">
    <property type="entry name" value="GNVR"/>
</dbReference>
<comment type="caution">
    <text evidence="11">The sequence shown here is derived from an EMBL/GenBank/DDBJ whole genome shotgun (WGS) entry which is preliminary data.</text>
</comment>
<evidence type="ECO:0000256" key="7">
    <source>
        <dbReference type="ARBA" id="ARBA00023136"/>
    </source>
</evidence>
<dbReference type="EMBL" id="JAOCZP010000009">
    <property type="protein sequence ID" value="MCT7377832.1"/>
    <property type="molecule type" value="Genomic_DNA"/>
</dbReference>
<dbReference type="Pfam" id="PF13807">
    <property type="entry name" value="GNVR"/>
    <property type="match status" value="1"/>
</dbReference>
<name>A0ABT2LVE3_9HYPH</name>
<evidence type="ECO:0000313" key="11">
    <source>
        <dbReference type="EMBL" id="MCT7377832.1"/>
    </source>
</evidence>
<evidence type="ECO:0000256" key="8">
    <source>
        <dbReference type="SAM" id="Phobius"/>
    </source>
</evidence>
<dbReference type="InterPro" id="IPR003856">
    <property type="entry name" value="LPS_length_determ_N"/>
</dbReference>
<keyword evidence="4" id="KW-0547">Nucleotide-binding</keyword>
<sequence length="767" mass="83966">MHQRSQQLDSSLFQSDEQKENFIDLDVLFAALRRRAWLIALIAALGLALGVAYLLVTPPVYTAVTRILIDEELAKFTQEEPSVASSMRNDSMILSEVEILRSARLARTVVLAEGLHENEVFLNPPQPPVAWLKSRVKAALRIFASPRPELTGAAAEEAAIGKAAALLQQYMSAERAGRSFVLEVSVKAYDPKLAGSIARAYADAYLSDQLEANFDATQRAMVWLQSRLDELRQSSQAAALEVEEFRAENGLTAASGELISEQQLSDLNSQLILARAETANARARYEQYKSIIDSGPENAVRNATIPPDQPNSALINELKSRYLTISSRAEDVEGRFGEDHPQLVNLRRERAELERQIFSELQQLTESYRNEYNVALAREESLGGNVGTMADESSQTGRAMVRLRELEQRSTTLANLYQTYLARFEEASQQRSLPIAKARVISEAEDPVGPSSPSRTMVLAMSLVLGLFAGGGMAVLQEFRERFFRTGEDVKDALGLKFLGYLPRLQGAARRGKKDRASKPESDKAVTMSPGILRATKDAPGSSFAETMRNARLSADLLLQGTSCKVIGFVSVLPNEGKTTAAANFASLAAASGAKTLLIDGDLRHRGLSRGLSGTPGGGLAEAVMGEKHWPSYVRIDRSMQLAILPANGRHFAHTSELLSSPGMHRLIEEARRMFAYIVIDLPPLGPVIDAKAFEPMADGFIIVAEWGATPRALLRSTLQSERPIASKAIGVILNKADMKKLSRYAAPGGAEGYMGRYTAYYGDRFE</sequence>
<reference evidence="11 12" key="1">
    <citation type="submission" date="2022-09" db="EMBL/GenBank/DDBJ databases">
        <title>Chelativorans salina sp. nov., a novel slightly halophilic bacterium isolated from a saline lake sediment enrichment.</title>
        <authorList>
            <person name="Gao L."/>
            <person name="Fang B.-Z."/>
            <person name="Li W.-J."/>
        </authorList>
    </citation>
    <scope>NUCLEOTIDE SEQUENCE [LARGE SCALE GENOMIC DNA]</scope>
    <source>
        <strain evidence="11 12">EGI FJ00035</strain>
    </source>
</reference>
<dbReference type="Proteomes" id="UP001320831">
    <property type="component" value="Unassembled WGS sequence"/>
</dbReference>
<dbReference type="PANTHER" id="PTHR32309">
    <property type="entry name" value="TYROSINE-PROTEIN KINASE"/>
    <property type="match status" value="1"/>
</dbReference>
<keyword evidence="3 8" id="KW-0812">Transmembrane</keyword>
<dbReference type="NCBIfam" id="TIGR01005">
    <property type="entry name" value="eps_transp_fam"/>
    <property type="match status" value="1"/>
</dbReference>
<accession>A0ABT2LVE3</accession>
<comment type="subcellular location">
    <subcellularLocation>
        <location evidence="1">Cell membrane</location>
        <topology evidence="1">Multi-pass membrane protein</topology>
    </subcellularLocation>
</comment>
<feature type="domain" description="Tyrosine-protein kinase G-rich" evidence="10">
    <location>
        <begin position="415"/>
        <end position="478"/>
    </location>
</feature>
<organism evidence="11 12">
    <name type="scientific">Chelativorans salis</name>
    <dbReference type="NCBI Taxonomy" id="2978478"/>
    <lineage>
        <taxon>Bacteria</taxon>
        <taxon>Pseudomonadati</taxon>
        <taxon>Pseudomonadota</taxon>
        <taxon>Alphaproteobacteria</taxon>
        <taxon>Hyphomicrobiales</taxon>
        <taxon>Phyllobacteriaceae</taxon>
        <taxon>Chelativorans</taxon>
    </lineage>
</organism>
<dbReference type="InterPro" id="IPR005702">
    <property type="entry name" value="Wzc-like_C"/>
</dbReference>
<dbReference type="SUPFAM" id="SSF52540">
    <property type="entry name" value="P-loop containing nucleoside triphosphate hydrolases"/>
    <property type="match status" value="1"/>
</dbReference>
<keyword evidence="5" id="KW-0067">ATP-binding</keyword>
<dbReference type="InterPro" id="IPR027417">
    <property type="entry name" value="P-loop_NTPase"/>
</dbReference>
<gene>
    <name evidence="11" type="ORF">N5A92_22680</name>
</gene>